<keyword evidence="4" id="KW-0597">Phosphoprotein</keyword>
<feature type="domain" description="Carrier" evidence="6">
    <location>
        <begin position="971"/>
        <end position="1045"/>
    </location>
</feature>
<dbReference type="SUPFAM" id="SSF56801">
    <property type="entry name" value="Acetyl-CoA synthetase-like"/>
    <property type="match status" value="1"/>
</dbReference>
<proteinExistence type="inferred from homology"/>
<dbReference type="Proteomes" id="UP000235081">
    <property type="component" value="Unassembled WGS sequence"/>
</dbReference>
<dbReference type="Gene3D" id="3.30.559.30">
    <property type="entry name" value="Nonribosomal peptide synthetase, condensation domain"/>
    <property type="match status" value="2"/>
</dbReference>
<dbReference type="NCBIfam" id="TIGR01720">
    <property type="entry name" value="NRPS-para261"/>
    <property type="match status" value="1"/>
</dbReference>
<evidence type="ECO:0000256" key="4">
    <source>
        <dbReference type="ARBA" id="ARBA00022553"/>
    </source>
</evidence>
<dbReference type="GO" id="GO:0008610">
    <property type="term" value="P:lipid biosynthetic process"/>
    <property type="evidence" value="ECO:0007669"/>
    <property type="project" value="UniProtKB-ARBA"/>
</dbReference>
<dbReference type="Pfam" id="PF00668">
    <property type="entry name" value="Condensation"/>
    <property type="match status" value="2"/>
</dbReference>
<dbReference type="Pfam" id="PF13193">
    <property type="entry name" value="AMP-binding_C"/>
    <property type="match status" value="1"/>
</dbReference>
<dbReference type="RefSeq" id="WP_102181447.1">
    <property type="nucleotide sequence ID" value="NZ_NMQE01000279.1"/>
</dbReference>
<gene>
    <name evidence="7" type="ORF">CEN46_10130</name>
</gene>
<dbReference type="GO" id="GO:0044550">
    <property type="term" value="P:secondary metabolite biosynthetic process"/>
    <property type="evidence" value="ECO:0007669"/>
    <property type="project" value="UniProtKB-ARBA"/>
</dbReference>
<protein>
    <submittedName>
        <fullName evidence="7">Non-ribosomal peptide synthetase</fullName>
    </submittedName>
</protein>
<dbReference type="PROSITE" id="PS00455">
    <property type="entry name" value="AMP_BINDING"/>
    <property type="match status" value="1"/>
</dbReference>
<dbReference type="NCBIfam" id="TIGR01733">
    <property type="entry name" value="AA-adenyl-dom"/>
    <property type="match status" value="1"/>
</dbReference>
<dbReference type="PANTHER" id="PTHR45398:SF1">
    <property type="entry name" value="ENZYME, PUTATIVE (JCVI)-RELATED"/>
    <property type="match status" value="1"/>
</dbReference>
<dbReference type="Gene3D" id="3.30.559.10">
    <property type="entry name" value="Chloramphenicol acetyltransferase-like domain"/>
    <property type="match status" value="2"/>
</dbReference>
<dbReference type="PROSITE" id="PS50075">
    <property type="entry name" value="CARRIER"/>
    <property type="match status" value="1"/>
</dbReference>
<reference evidence="7 8" key="1">
    <citation type="submission" date="2017-07" db="EMBL/GenBank/DDBJ databases">
        <title>Genomes of Fischerella (Mastigocladus) sp. strains.</title>
        <authorList>
            <person name="Miller S.R."/>
        </authorList>
    </citation>
    <scope>NUCLEOTIDE SEQUENCE [LARGE SCALE GENOMIC DNA]</scope>
    <source>
        <strain evidence="7 8">CCMEE 5318</strain>
    </source>
</reference>
<dbReference type="InterPro" id="IPR000873">
    <property type="entry name" value="AMP-dep_synth/lig_dom"/>
</dbReference>
<accession>A0A2N6LHI1</accession>
<dbReference type="InterPro" id="IPR036736">
    <property type="entry name" value="ACP-like_sf"/>
</dbReference>
<dbReference type="InterPro" id="IPR010071">
    <property type="entry name" value="AA_adenyl_dom"/>
</dbReference>
<dbReference type="CDD" id="cd05930">
    <property type="entry name" value="A_NRPS"/>
    <property type="match status" value="1"/>
</dbReference>
<dbReference type="EMBL" id="NMQE01000279">
    <property type="protein sequence ID" value="PMB23519.1"/>
    <property type="molecule type" value="Genomic_DNA"/>
</dbReference>
<dbReference type="PROSITE" id="PS00012">
    <property type="entry name" value="PHOSPHOPANTETHEINE"/>
    <property type="match status" value="1"/>
</dbReference>
<comment type="caution">
    <text evidence="7">The sequence shown here is derived from an EMBL/GenBank/DDBJ whole genome shotgun (WGS) entry which is preliminary data.</text>
</comment>
<dbReference type="InterPro" id="IPR001242">
    <property type="entry name" value="Condensation_dom"/>
</dbReference>
<evidence type="ECO:0000259" key="6">
    <source>
        <dbReference type="PROSITE" id="PS50075"/>
    </source>
</evidence>
<sequence length="1528" mass="172677">MTNKLIHGFKLSPQQRHLWLLQQETNSFPYRSYCTIEITGNLKIENLKTALHSVIRKHQILSTRFRYLPGMTIPLQVIENDEKLLIQEHDLRTIPPEEQKNAVELLIESAKQQIFDFEKSSSLQISLAILSASKYVLLLNLSSLYADATSLKNLVAEINRAYTGNLPDEEPVQYIVFSDWQNELLESEAAEIGREYWRQKDIAHIFDLKLPNEKILSGQIRFEPQIFTHIIPNNLTTKITTIAEKFNTNESTFLLTCWQILLWRLTNVSNIVVGTNCDGRPEEELQEILGLLAKYVPVNCHLQSSLKFHEVLQEIDFSQNQAYEWQDCFNWELILESDKFVPFFPFCFDFIEQRLNFLVPNAVTFSLLQQYVCFDKFKVKLSFIRTDNSLHAEWHYDSELFLPEDIERLAGQFHTLLESATNNPYALLSELEILSDIERQQLLVDFNKTQTDFEFSTNKCFHQIFTEQVLRTPDNIAVVYKNQQFTYQELNNLANQLAHYLQQLGVKPDVMVGLCVERSPLMLIGLLGILKAGGAYVPIDPSYPLERKNHILNDSRMPVLLTQQHLIADLDINPIQVVCIDSDWQVISQQKIDNPTTTTTELNLAYVIYTSGSTGKPKGTLIPHQGLANYLNWATQRYAVEQGVGTLVHSPLGFDLTITSLLSPLLVGRTVELLPEEQGIETLSQALAKSSNLSLVKITPAHLDLLKQQLSQEEIANKTRAFIIGGENLLAQSITFWQDVAPDTILVNEYGPTETVVGCCVYQVPVGKHSSGSIPIGKPIANTQLYILDQSLQPVPMGVPGELHIGGLGLARGYLNQSDLTALKFIPNPFSNKQGDRLYKTGDLARYLPSGDIEYIGRIDNQVKVRGFRIELGEIEAIISQYPAVRETVVVVSEESVNSQRIIAYIVPHKEQTLTIPELRSFLESKLPSYMVPASFVTLDTIPLTPNGKVDRKALPAPDTVRPELKEIFVAPQTTIEKQLAAIWSEVLGLEKIGINDNFFTLGGDSILSLQVIFKANQLGLNLTSKQLFQHQTIAQLAAVAGTTRKIQAEQMIVTGLVELTPIQHWFFEQKQPEPDHWNQAVFLESKQKIDPVVLEKIIESLQKHHDVLRLRFIQEEFSTQAFIVRPDDQIPLTCFDFAALPEDKQAKAIAAAANKLQASLNLSQGPLFRVALFNLGDNQAQRLLWIVHHLVVDGVSWRILLEDFQTAYQQISQGKAINLPPKTTSYQQWSSCLQKYAQSSALLSELDFWLAMQHKSVAPIPRDFSNGNNTEETTSTLSVSLSTEETQSLLQQVPAAYRTQINDVLLTALILTFNQWTGENSLLIDLEGHGREEIFEDVDLSRTVGWFTTIFPVHLNLENANDLGKALKSIKEQLRAIPNRGIGYGLLRYLSQDKEIAKQFSKSKAEVAFNYLGQFAQVLPESSLFNLTQELSGSTKSLRNQRTHLLEINAGIYQGNLEMSWSYSHQLHRHTTIDALAQNFIETLRSLISHCQSPDVGDFTPSDFADFQQSQWDQTDLDAITAAMGDI</sequence>
<dbReference type="Gene3D" id="3.30.300.30">
    <property type="match status" value="1"/>
</dbReference>
<dbReference type="SUPFAM" id="SSF47336">
    <property type="entry name" value="ACP-like"/>
    <property type="match status" value="1"/>
</dbReference>
<dbReference type="Gene3D" id="3.40.50.980">
    <property type="match status" value="2"/>
</dbReference>
<dbReference type="Gene3D" id="2.30.38.10">
    <property type="entry name" value="Luciferase, Domain 3"/>
    <property type="match status" value="1"/>
</dbReference>
<dbReference type="InterPro" id="IPR010060">
    <property type="entry name" value="NRPS_synth"/>
</dbReference>
<comment type="similarity">
    <text evidence="2">Belongs to the ATP-dependent AMP-binding enzyme family.</text>
</comment>
<dbReference type="InterPro" id="IPR020845">
    <property type="entry name" value="AMP-binding_CS"/>
</dbReference>
<evidence type="ECO:0000256" key="2">
    <source>
        <dbReference type="ARBA" id="ARBA00006432"/>
    </source>
</evidence>
<dbReference type="InterPro" id="IPR009081">
    <property type="entry name" value="PP-bd_ACP"/>
</dbReference>
<dbReference type="PANTHER" id="PTHR45398">
    <property type="match status" value="1"/>
</dbReference>
<evidence type="ECO:0000256" key="3">
    <source>
        <dbReference type="ARBA" id="ARBA00022450"/>
    </source>
</evidence>
<dbReference type="Gene3D" id="1.10.1200.10">
    <property type="entry name" value="ACP-like"/>
    <property type="match status" value="1"/>
</dbReference>
<dbReference type="Pfam" id="PF00550">
    <property type="entry name" value="PP-binding"/>
    <property type="match status" value="1"/>
</dbReference>
<dbReference type="InterPro" id="IPR023213">
    <property type="entry name" value="CAT-like_dom_sf"/>
</dbReference>
<dbReference type="InterPro" id="IPR045851">
    <property type="entry name" value="AMP-bd_C_sf"/>
</dbReference>
<dbReference type="FunFam" id="3.30.300.30:FF:000010">
    <property type="entry name" value="Enterobactin synthetase component F"/>
    <property type="match status" value="1"/>
</dbReference>
<dbReference type="GO" id="GO:0043041">
    <property type="term" value="P:amino acid activation for nonribosomal peptide biosynthetic process"/>
    <property type="evidence" value="ECO:0007669"/>
    <property type="project" value="UniProtKB-ARBA"/>
</dbReference>
<evidence type="ECO:0000256" key="5">
    <source>
        <dbReference type="ARBA" id="ARBA00023194"/>
    </source>
</evidence>
<dbReference type="CDD" id="cd19534">
    <property type="entry name" value="E_NRPS"/>
    <property type="match status" value="1"/>
</dbReference>
<dbReference type="InterPro" id="IPR025110">
    <property type="entry name" value="AMP-bd_C"/>
</dbReference>
<name>A0A2N6LHI1_9CYAN</name>
<evidence type="ECO:0000313" key="7">
    <source>
        <dbReference type="EMBL" id="PMB23519.1"/>
    </source>
</evidence>
<keyword evidence="5" id="KW-0045">Antibiotic biosynthesis</keyword>
<dbReference type="FunFam" id="2.30.38.10:FF:000001">
    <property type="entry name" value="Non-ribosomal peptide synthetase PvdI"/>
    <property type="match status" value="1"/>
</dbReference>
<evidence type="ECO:0000313" key="8">
    <source>
        <dbReference type="Proteomes" id="UP000235081"/>
    </source>
</evidence>
<dbReference type="SUPFAM" id="SSF52777">
    <property type="entry name" value="CoA-dependent acyltransferases"/>
    <property type="match status" value="4"/>
</dbReference>
<keyword evidence="3" id="KW-0596">Phosphopantetheine</keyword>
<organism evidence="7 8">
    <name type="scientific">Fischerella thermalis CCMEE 5318</name>
    <dbReference type="NCBI Taxonomy" id="2019666"/>
    <lineage>
        <taxon>Bacteria</taxon>
        <taxon>Bacillati</taxon>
        <taxon>Cyanobacteriota</taxon>
        <taxon>Cyanophyceae</taxon>
        <taxon>Nostocales</taxon>
        <taxon>Hapalosiphonaceae</taxon>
        <taxon>Fischerella</taxon>
    </lineage>
</organism>
<dbReference type="Pfam" id="PF00501">
    <property type="entry name" value="AMP-binding"/>
    <property type="match status" value="1"/>
</dbReference>
<comment type="cofactor">
    <cofactor evidence="1">
        <name>pantetheine 4'-phosphate</name>
        <dbReference type="ChEBI" id="CHEBI:47942"/>
    </cofactor>
</comment>
<dbReference type="GO" id="GO:0017000">
    <property type="term" value="P:antibiotic biosynthetic process"/>
    <property type="evidence" value="ECO:0007669"/>
    <property type="project" value="UniProtKB-KW"/>
</dbReference>
<evidence type="ECO:0000256" key="1">
    <source>
        <dbReference type="ARBA" id="ARBA00001957"/>
    </source>
</evidence>
<dbReference type="FunFam" id="1.10.1200.10:FF:000005">
    <property type="entry name" value="Nonribosomal peptide synthetase 1"/>
    <property type="match status" value="1"/>
</dbReference>
<dbReference type="GO" id="GO:0003824">
    <property type="term" value="F:catalytic activity"/>
    <property type="evidence" value="ECO:0007669"/>
    <property type="project" value="InterPro"/>
</dbReference>
<dbReference type="FunFam" id="3.40.50.980:FF:000001">
    <property type="entry name" value="Non-ribosomal peptide synthetase"/>
    <property type="match status" value="1"/>
</dbReference>
<dbReference type="InterPro" id="IPR006162">
    <property type="entry name" value="Ppantetheine_attach_site"/>
</dbReference>
<dbReference type="FunFam" id="3.40.50.12780:FF:000012">
    <property type="entry name" value="Non-ribosomal peptide synthetase"/>
    <property type="match status" value="1"/>
</dbReference>